<proteinExistence type="predicted"/>
<comment type="caution">
    <text evidence="1">The sequence shown here is derived from an EMBL/GenBank/DDBJ whole genome shotgun (WGS) entry which is preliminary data.</text>
</comment>
<dbReference type="EMBL" id="CAAE01014978">
    <property type="protein sequence ID" value="CAG06616.1"/>
    <property type="molecule type" value="Genomic_DNA"/>
</dbReference>
<sequence length="72" mass="7671">MPRSLLPLAPTTPAELSSLFPAAQIQATGGAISILPFIHRRCPELAFGDKMETVVETMSISQVCCRLSTGVL</sequence>
<dbReference type="AlphaFoldDB" id="Q4RYB6"/>
<dbReference type="KEGG" id="tng:GSTEN00027054G001"/>
<name>Q4RYB6_TETNG</name>
<organism evidence="1">
    <name type="scientific">Tetraodon nigroviridis</name>
    <name type="common">Spotted green pufferfish</name>
    <name type="synonym">Chelonodon nigroviridis</name>
    <dbReference type="NCBI Taxonomy" id="99883"/>
    <lineage>
        <taxon>Eukaryota</taxon>
        <taxon>Metazoa</taxon>
        <taxon>Chordata</taxon>
        <taxon>Craniata</taxon>
        <taxon>Vertebrata</taxon>
        <taxon>Euteleostomi</taxon>
        <taxon>Actinopterygii</taxon>
        <taxon>Neopterygii</taxon>
        <taxon>Teleostei</taxon>
        <taxon>Neoteleostei</taxon>
        <taxon>Acanthomorphata</taxon>
        <taxon>Eupercaria</taxon>
        <taxon>Tetraodontiformes</taxon>
        <taxon>Tetradontoidea</taxon>
        <taxon>Tetraodontidae</taxon>
        <taxon>Tetraodon</taxon>
    </lineage>
</organism>
<accession>Q4RYB6</accession>
<protein>
    <submittedName>
        <fullName evidence="1">(spotted green pufferfish) hypothetical protein</fullName>
    </submittedName>
</protein>
<reference evidence="1" key="2">
    <citation type="submission" date="2004-02" db="EMBL/GenBank/DDBJ databases">
        <authorList>
            <consortium name="Genoscope"/>
            <consortium name="Whitehead Institute Centre for Genome Research"/>
        </authorList>
    </citation>
    <scope>NUCLEOTIDE SEQUENCE</scope>
</reference>
<gene>
    <name evidence="1" type="ORF">GSTENG00027054001</name>
</gene>
<evidence type="ECO:0000313" key="1">
    <source>
        <dbReference type="EMBL" id="CAG06616.1"/>
    </source>
</evidence>
<reference evidence="1" key="1">
    <citation type="journal article" date="2004" name="Nature">
        <title>Genome duplication in the teleost fish Tetraodon nigroviridis reveals the early vertebrate proto-karyotype.</title>
        <authorList>
            <person name="Jaillon O."/>
            <person name="Aury J.-M."/>
            <person name="Brunet F."/>
            <person name="Petit J.-L."/>
            <person name="Stange-Thomann N."/>
            <person name="Mauceli E."/>
            <person name="Bouneau L."/>
            <person name="Fischer C."/>
            <person name="Ozouf-Costaz C."/>
            <person name="Bernot A."/>
            <person name="Nicaud S."/>
            <person name="Jaffe D."/>
            <person name="Fisher S."/>
            <person name="Lutfalla G."/>
            <person name="Dossat C."/>
            <person name="Segurens B."/>
            <person name="Dasilva C."/>
            <person name="Salanoubat M."/>
            <person name="Levy M."/>
            <person name="Boudet N."/>
            <person name="Castellano S."/>
            <person name="Anthouard V."/>
            <person name="Jubin C."/>
            <person name="Castelli V."/>
            <person name="Katinka M."/>
            <person name="Vacherie B."/>
            <person name="Biemont C."/>
            <person name="Skalli Z."/>
            <person name="Cattolico L."/>
            <person name="Poulain J."/>
            <person name="De Berardinis V."/>
            <person name="Cruaud C."/>
            <person name="Duprat S."/>
            <person name="Brottier P."/>
            <person name="Coutanceau J.-P."/>
            <person name="Gouzy J."/>
            <person name="Parra G."/>
            <person name="Lardier G."/>
            <person name="Chapple C."/>
            <person name="McKernan K.J."/>
            <person name="McEwan P."/>
            <person name="Bosak S."/>
            <person name="Kellis M."/>
            <person name="Volff J.-N."/>
            <person name="Guigo R."/>
            <person name="Zody M.C."/>
            <person name="Mesirov J."/>
            <person name="Lindblad-Toh K."/>
            <person name="Birren B."/>
            <person name="Nusbaum C."/>
            <person name="Kahn D."/>
            <person name="Robinson-Rechavi M."/>
            <person name="Laudet V."/>
            <person name="Schachter V."/>
            <person name="Quetier F."/>
            <person name="Saurin W."/>
            <person name="Scarpelli C."/>
            <person name="Wincker P."/>
            <person name="Lander E.S."/>
            <person name="Weissenbach J."/>
            <person name="Roest Crollius H."/>
        </authorList>
    </citation>
    <scope>NUCLEOTIDE SEQUENCE [LARGE SCALE GENOMIC DNA]</scope>
</reference>